<evidence type="ECO:0000256" key="4">
    <source>
        <dbReference type="RuleBase" id="RU003888"/>
    </source>
</evidence>
<comment type="caution">
    <text evidence="7">The sequence shown here is derived from an EMBL/GenBank/DDBJ whole genome shotgun (WGS) entry which is preliminary data.</text>
</comment>
<feature type="region of interest" description="Disordered" evidence="5">
    <location>
        <begin position="1"/>
        <end position="52"/>
    </location>
</feature>
<dbReference type="GO" id="GO:0006412">
    <property type="term" value="P:translation"/>
    <property type="evidence" value="ECO:0007669"/>
    <property type="project" value="InterPro"/>
</dbReference>
<sequence>MTAERNNATPIPPSIHPSIHQFPSMTTIPSKSTNLSPSRLSKNRKKRGHVSAGHGRVGEFLGFLAFKLDQPGKSESLARGVGCSCGLVGGGWMCVVNGGNGGNGNLGDLEEEDQSMSWWDRRTVGKLWHSKHRKHPGGRGLAGGQHHHRINFDKYHPGYFGKVGMRHFHLTRNTTHRPTVNLDKLWTLVSDEVKEKYKKGDKVPVIDTLRAQSLTQIFICSLFQGYGKVLGKGHLPARPLIVRTRFVSRRAENKIKEAGGVLIYIFSPLLSCAWKYQLSSSSPKQHSAPKWS</sequence>
<evidence type="ECO:0000259" key="6">
    <source>
        <dbReference type="Pfam" id="PF00828"/>
    </source>
</evidence>
<protein>
    <submittedName>
        <fullName evidence="7">Ribosomal protein L18e/L15-domain-containing protein</fullName>
    </submittedName>
</protein>
<keyword evidence="3 4" id="KW-0687">Ribonucleoprotein</keyword>
<dbReference type="InterPro" id="IPR001196">
    <property type="entry name" value="Ribosomal_uL15_CS"/>
</dbReference>
<feature type="domain" description="Large ribosomal subunit protein uL15/eL18" evidence="6">
    <location>
        <begin position="179"/>
        <end position="261"/>
    </location>
</feature>
<dbReference type="GO" id="GO:0003735">
    <property type="term" value="F:structural constituent of ribosome"/>
    <property type="evidence" value="ECO:0007669"/>
    <property type="project" value="InterPro"/>
</dbReference>
<evidence type="ECO:0000256" key="2">
    <source>
        <dbReference type="ARBA" id="ARBA00022980"/>
    </source>
</evidence>
<evidence type="ECO:0000256" key="5">
    <source>
        <dbReference type="SAM" id="MobiDB-lite"/>
    </source>
</evidence>
<accession>A0A433D7G3</accession>
<name>A0A433D7G3_9FUNG</name>
<gene>
    <name evidence="7" type="ORF">BC936DRAFT_146536</name>
</gene>
<dbReference type="PROSITE" id="PS00475">
    <property type="entry name" value="RIBOSOMAL_L15"/>
    <property type="match status" value="1"/>
</dbReference>
<proteinExistence type="inferred from homology"/>
<evidence type="ECO:0000313" key="7">
    <source>
        <dbReference type="EMBL" id="RUP46773.1"/>
    </source>
</evidence>
<dbReference type="InterPro" id="IPR030878">
    <property type="entry name" value="Ribosomal_uL15"/>
</dbReference>
<dbReference type="HAMAP" id="MF_01341">
    <property type="entry name" value="Ribosomal_uL15"/>
    <property type="match status" value="1"/>
</dbReference>
<dbReference type="OrthoDB" id="61900at2759"/>
<dbReference type="Pfam" id="PF00828">
    <property type="entry name" value="Ribosomal_L27A"/>
    <property type="match status" value="1"/>
</dbReference>
<keyword evidence="8" id="KW-1185">Reference proteome</keyword>
<dbReference type="InterPro" id="IPR021131">
    <property type="entry name" value="Ribosomal_uL15/eL18"/>
</dbReference>
<organism evidence="7 8">
    <name type="scientific">Jimgerdemannia flammicorona</name>
    <dbReference type="NCBI Taxonomy" id="994334"/>
    <lineage>
        <taxon>Eukaryota</taxon>
        <taxon>Fungi</taxon>
        <taxon>Fungi incertae sedis</taxon>
        <taxon>Mucoromycota</taxon>
        <taxon>Mucoromycotina</taxon>
        <taxon>Endogonomycetes</taxon>
        <taxon>Endogonales</taxon>
        <taxon>Endogonaceae</taxon>
        <taxon>Jimgerdemannia</taxon>
    </lineage>
</organism>
<dbReference type="PANTHER" id="PTHR11721:SF3">
    <property type="entry name" value="LARGE RIBOSOMAL SUBUNIT PROTEIN UL15"/>
    <property type="match status" value="1"/>
</dbReference>
<reference evidence="7 8" key="1">
    <citation type="journal article" date="2018" name="New Phytol.">
        <title>Phylogenomics of Endogonaceae and evolution of mycorrhizas within Mucoromycota.</title>
        <authorList>
            <person name="Chang Y."/>
            <person name="Desiro A."/>
            <person name="Na H."/>
            <person name="Sandor L."/>
            <person name="Lipzen A."/>
            <person name="Clum A."/>
            <person name="Barry K."/>
            <person name="Grigoriev I.V."/>
            <person name="Martin F.M."/>
            <person name="Stajich J.E."/>
            <person name="Smith M.E."/>
            <person name="Bonito G."/>
            <person name="Spatafora J.W."/>
        </authorList>
    </citation>
    <scope>NUCLEOTIDE SEQUENCE [LARGE SCALE GENOMIC DNA]</scope>
    <source>
        <strain evidence="7 8">GMNB39</strain>
    </source>
</reference>
<feature type="compositionally biased region" description="Polar residues" evidence="5">
    <location>
        <begin position="21"/>
        <end position="40"/>
    </location>
</feature>
<dbReference type="PANTHER" id="PTHR11721">
    <property type="entry name" value="60S RIBOSOMAL PROTEIN L27A"/>
    <property type="match status" value="1"/>
</dbReference>
<evidence type="ECO:0000256" key="1">
    <source>
        <dbReference type="ARBA" id="ARBA00007320"/>
    </source>
</evidence>
<dbReference type="AlphaFoldDB" id="A0A433D7G3"/>
<keyword evidence="2 4" id="KW-0689">Ribosomal protein</keyword>
<dbReference type="InterPro" id="IPR036227">
    <property type="entry name" value="Ribosomal_uL15/eL18_sf"/>
</dbReference>
<dbReference type="EMBL" id="RBNI01005372">
    <property type="protein sequence ID" value="RUP46773.1"/>
    <property type="molecule type" value="Genomic_DNA"/>
</dbReference>
<dbReference type="GO" id="GO:0022625">
    <property type="term" value="C:cytosolic large ribosomal subunit"/>
    <property type="evidence" value="ECO:0007669"/>
    <property type="project" value="TreeGrafter"/>
</dbReference>
<evidence type="ECO:0000313" key="8">
    <source>
        <dbReference type="Proteomes" id="UP000268093"/>
    </source>
</evidence>
<comment type="similarity">
    <text evidence="1 4">Belongs to the universal ribosomal protein uL15 family.</text>
</comment>
<dbReference type="SUPFAM" id="SSF52080">
    <property type="entry name" value="Ribosomal proteins L15p and L18e"/>
    <property type="match status" value="1"/>
</dbReference>
<evidence type="ECO:0000256" key="3">
    <source>
        <dbReference type="ARBA" id="ARBA00023274"/>
    </source>
</evidence>
<dbReference type="Proteomes" id="UP000268093">
    <property type="component" value="Unassembled WGS sequence"/>
</dbReference>
<dbReference type="Gene3D" id="3.100.10.10">
    <property type="match status" value="1"/>
</dbReference>